<dbReference type="InterPro" id="IPR050320">
    <property type="entry name" value="N5-glutamine_MTase"/>
</dbReference>
<comment type="similarity">
    <text evidence="5">Belongs to the protein N5-glutamine methyltransferase family. PrmC subfamily.</text>
</comment>
<dbReference type="PROSITE" id="PS00092">
    <property type="entry name" value="N6_MTASE"/>
    <property type="match status" value="1"/>
</dbReference>
<name>A0A510JBY5_9FUSO</name>
<feature type="domain" description="Release factor glutamine methyltransferase N-terminal" evidence="7">
    <location>
        <begin position="89"/>
        <end position="157"/>
    </location>
</feature>
<protein>
    <recommendedName>
        <fullName evidence="5">Release factor glutamine methyltransferase</fullName>
        <shortName evidence="5">RF MTase</shortName>
        <ecNumber evidence="5">2.1.1.297</ecNumber>
    </recommendedName>
    <alternativeName>
        <fullName evidence="5">N5-glutamine methyltransferase PrmC</fullName>
    </alternativeName>
    <alternativeName>
        <fullName evidence="5">Protein-(glutamine-N5) MTase PrmC</fullName>
    </alternativeName>
    <alternativeName>
        <fullName evidence="5">Protein-glutamine N-methyltransferase PrmC</fullName>
    </alternativeName>
</protein>
<dbReference type="Gene3D" id="1.10.8.10">
    <property type="entry name" value="DNA helicase RuvA subunit, C-terminal domain"/>
    <property type="match status" value="1"/>
</dbReference>
<dbReference type="Pfam" id="PF05175">
    <property type="entry name" value="MTS"/>
    <property type="match status" value="1"/>
</dbReference>
<organism evidence="8 9">
    <name type="scientific">Pseudoleptotrichia goodfellowii</name>
    <dbReference type="NCBI Taxonomy" id="157692"/>
    <lineage>
        <taxon>Bacteria</taxon>
        <taxon>Fusobacteriati</taxon>
        <taxon>Fusobacteriota</taxon>
        <taxon>Fusobacteriia</taxon>
        <taxon>Fusobacteriales</taxon>
        <taxon>Leptotrichiaceae</taxon>
        <taxon>Pseudoleptotrichia</taxon>
    </lineage>
</organism>
<feature type="domain" description="Methyltransferase small" evidence="6">
    <location>
        <begin position="190"/>
        <end position="296"/>
    </location>
</feature>
<evidence type="ECO:0000256" key="2">
    <source>
        <dbReference type="ARBA" id="ARBA00022679"/>
    </source>
</evidence>
<feature type="binding site" evidence="5">
    <location>
        <begin position="205"/>
        <end position="209"/>
    </location>
    <ligand>
        <name>S-adenosyl-L-methionine</name>
        <dbReference type="ChEBI" id="CHEBI:59789"/>
    </ligand>
</feature>
<gene>
    <name evidence="5" type="primary">prmC</name>
    <name evidence="8" type="ORF">JCM16774_1748</name>
</gene>
<dbReference type="GO" id="GO:0102559">
    <property type="term" value="F:peptide chain release factor N(5)-glutamine methyltransferase activity"/>
    <property type="evidence" value="ECO:0007669"/>
    <property type="project" value="UniProtKB-EC"/>
</dbReference>
<dbReference type="InterPro" id="IPR007848">
    <property type="entry name" value="Small_mtfrase_dom"/>
</dbReference>
<feature type="binding site" evidence="5">
    <location>
        <position position="271"/>
    </location>
    <ligand>
        <name>S-adenosyl-L-methionine</name>
        <dbReference type="ChEBI" id="CHEBI:59789"/>
    </ligand>
</feature>
<dbReference type="InterPro" id="IPR002052">
    <property type="entry name" value="DNA_methylase_N6_adenine_CS"/>
</dbReference>
<evidence type="ECO:0000256" key="1">
    <source>
        <dbReference type="ARBA" id="ARBA00022603"/>
    </source>
</evidence>
<keyword evidence="2 5" id="KW-0808">Transferase</keyword>
<dbReference type="CDD" id="cd02440">
    <property type="entry name" value="AdoMet_MTases"/>
    <property type="match status" value="1"/>
</dbReference>
<accession>A0A510JBY5</accession>
<dbReference type="AlphaFoldDB" id="A0A510JBY5"/>
<evidence type="ECO:0000313" key="8">
    <source>
        <dbReference type="EMBL" id="BBM36802.1"/>
    </source>
</evidence>
<dbReference type="NCBIfam" id="TIGR00536">
    <property type="entry name" value="hemK_fam"/>
    <property type="match status" value="1"/>
</dbReference>
<dbReference type="Pfam" id="PF17827">
    <property type="entry name" value="PrmC_N"/>
    <property type="match status" value="2"/>
</dbReference>
<evidence type="ECO:0000256" key="4">
    <source>
        <dbReference type="ARBA" id="ARBA00048391"/>
    </source>
</evidence>
<keyword evidence="3 5" id="KW-0949">S-adenosyl-L-methionine</keyword>
<dbReference type="GO" id="GO:0003676">
    <property type="term" value="F:nucleic acid binding"/>
    <property type="evidence" value="ECO:0007669"/>
    <property type="project" value="InterPro"/>
</dbReference>
<dbReference type="EC" id="2.1.1.297" evidence="5"/>
<feature type="binding site" evidence="5">
    <location>
        <begin position="271"/>
        <end position="274"/>
    </location>
    <ligand>
        <name>substrate</name>
    </ligand>
</feature>
<feature type="binding site" evidence="5">
    <location>
        <position position="228"/>
    </location>
    <ligand>
        <name>S-adenosyl-L-methionine</name>
        <dbReference type="ChEBI" id="CHEBI:59789"/>
    </ligand>
</feature>
<dbReference type="Proteomes" id="UP000321606">
    <property type="component" value="Chromosome"/>
</dbReference>
<comment type="caution">
    <text evidence="5">Lacks conserved residue(s) required for the propagation of feature annotation.</text>
</comment>
<dbReference type="GO" id="GO:0032259">
    <property type="term" value="P:methylation"/>
    <property type="evidence" value="ECO:0007669"/>
    <property type="project" value="UniProtKB-KW"/>
</dbReference>
<evidence type="ECO:0000313" key="9">
    <source>
        <dbReference type="Proteomes" id="UP000321606"/>
    </source>
</evidence>
<proteinExistence type="inferred from homology"/>
<dbReference type="OrthoDB" id="9800643at2"/>
<dbReference type="NCBIfam" id="TIGR03534">
    <property type="entry name" value="RF_mod_PrmC"/>
    <property type="match status" value="1"/>
</dbReference>
<dbReference type="STRING" id="714315.GCA_000516535_01756"/>
<comment type="function">
    <text evidence="5">Methylates the class 1 translation termination release factors RF1/PrfA and RF2/PrfB on the glutamine residue of the universally conserved GGQ motif.</text>
</comment>
<dbReference type="PANTHER" id="PTHR18895:SF74">
    <property type="entry name" value="MTRF1L RELEASE FACTOR GLUTAMINE METHYLTRANSFERASE"/>
    <property type="match status" value="1"/>
</dbReference>
<evidence type="ECO:0000256" key="3">
    <source>
        <dbReference type="ARBA" id="ARBA00022691"/>
    </source>
</evidence>
<comment type="catalytic activity">
    <reaction evidence="4 5">
        <text>L-glutaminyl-[peptide chain release factor] + S-adenosyl-L-methionine = N(5)-methyl-L-glutaminyl-[peptide chain release factor] + S-adenosyl-L-homocysteine + H(+)</text>
        <dbReference type="Rhea" id="RHEA:42896"/>
        <dbReference type="Rhea" id="RHEA-COMP:10271"/>
        <dbReference type="Rhea" id="RHEA-COMP:10272"/>
        <dbReference type="ChEBI" id="CHEBI:15378"/>
        <dbReference type="ChEBI" id="CHEBI:30011"/>
        <dbReference type="ChEBI" id="CHEBI:57856"/>
        <dbReference type="ChEBI" id="CHEBI:59789"/>
        <dbReference type="ChEBI" id="CHEBI:61891"/>
        <dbReference type="EC" id="2.1.1.297"/>
    </reaction>
</comment>
<dbReference type="Gene3D" id="3.40.50.150">
    <property type="entry name" value="Vaccinia Virus protein VP39"/>
    <property type="match status" value="1"/>
</dbReference>
<dbReference type="KEGG" id="lgo:JCM16774_1748"/>
<dbReference type="FunFam" id="3.40.50.150:FF:000053">
    <property type="entry name" value="Release factor glutamine methyltransferase"/>
    <property type="match status" value="1"/>
</dbReference>
<dbReference type="InterPro" id="IPR004556">
    <property type="entry name" value="HemK-like"/>
</dbReference>
<dbReference type="InterPro" id="IPR019874">
    <property type="entry name" value="RF_methyltr_PrmC"/>
</dbReference>
<dbReference type="RefSeq" id="WP_006807039.1">
    <property type="nucleotide sequence ID" value="NZ_AP019822.1"/>
</dbReference>
<reference evidence="8 9" key="1">
    <citation type="submission" date="2019-07" db="EMBL/GenBank/DDBJ databases">
        <title>Complete Genome Sequence of Leptotrichia goodfellowii Strain JCM 16774.</title>
        <authorList>
            <person name="Watanabe S."/>
            <person name="Cui L."/>
        </authorList>
    </citation>
    <scope>NUCLEOTIDE SEQUENCE [LARGE SCALE GENOMIC DNA]</scope>
    <source>
        <strain evidence="8 9">JCM16774</strain>
    </source>
</reference>
<dbReference type="HAMAP" id="MF_02126">
    <property type="entry name" value="RF_methyltr_PrmC"/>
    <property type="match status" value="1"/>
</dbReference>
<keyword evidence="1 5" id="KW-0489">Methyltransferase</keyword>
<feature type="domain" description="Release factor glutamine methyltransferase N-terminal" evidence="7">
    <location>
        <begin position="7"/>
        <end position="63"/>
    </location>
</feature>
<evidence type="ECO:0000256" key="5">
    <source>
        <dbReference type="HAMAP-Rule" id="MF_02126"/>
    </source>
</evidence>
<dbReference type="InterPro" id="IPR040758">
    <property type="entry name" value="PrmC_N"/>
</dbReference>
<dbReference type="PANTHER" id="PTHR18895">
    <property type="entry name" value="HEMK METHYLTRANSFERASE"/>
    <property type="match status" value="1"/>
</dbReference>
<evidence type="ECO:0000259" key="7">
    <source>
        <dbReference type="Pfam" id="PF17827"/>
    </source>
</evidence>
<sequence length="367" mass="42264">MNNLLDILNKSINYLEKKNIKNARIVTETVFSQILGIERIMLYANFEKVLSDGDIARIKEKLNEITTQNNEISDKEIFEGNSENLKSLIDKSVSYLEKNNINEAKLIAEIIFSHVLEIDRMLLFTKYKENLDKEKTDKIRNFIQKVGKEKFPVQYLLNEQEFYGRKFYVNTGVLIPRQDTEVLVEEAIKTLRSEKTETPKILDIGTGSGAIGITLALEIPDSKIMGTDISDKALEISEKNKSLLNAENIKFFKSDLFENIEYKKFDMIISNPPYIASDETKVMSEDTLLHEPDEALFAEDEGLYFYREISFQGKEYLRNGGYMLFETGYKQAETVKKIMEITGYKNVNIIKDMQNIGRVVTGQKLES</sequence>
<dbReference type="EMBL" id="AP019822">
    <property type="protein sequence ID" value="BBM36802.1"/>
    <property type="molecule type" value="Genomic_DNA"/>
</dbReference>
<dbReference type="InterPro" id="IPR029063">
    <property type="entry name" value="SAM-dependent_MTases_sf"/>
</dbReference>
<dbReference type="SUPFAM" id="SSF53335">
    <property type="entry name" value="S-adenosyl-L-methionine-dependent methyltransferases"/>
    <property type="match status" value="1"/>
</dbReference>
<evidence type="ECO:0000259" key="6">
    <source>
        <dbReference type="Pfam" id="PF05175"/>
    </source>
</evidence>